<name>A0A6J7Q5Y8_9ZZZZ</name>
<protein>
    <submittedName>
        <fullName evidence="2">Unannotated protein</fullName>
    </submittedName>
</protein>
<evidence type="ECO:0000256" key="1">
    <source>
        <dbReference type="SAM" id="MobiDB-lite"/>
    </source>
</evidence>
<proteinExistence type="predicted"/>
<organism evidence="2">
    <name type="scientific">freshwater metagenome</name>
    <dbReference type="NCBI Taxonomy" id="449393"/>
    <lineage>
        <taxon>unclassified sequences</taxon>
        <taxon>metagenomes</taxon>
        <taxon>ecological metagenomes</taxon>
    </lineage>
</organism>
<accession>A0A6J7Q5Y8</accession>
<sequence length="203" mass="21601">MMTFWVTSKPSISTNIWFKVCSRSSCPPPRPAPRCRPTASISSTKIIAGALAFACSNRSRTRLAPTPTNISTKSDPEIEKNGTPASPATARANKVLPVPGGPYNKTPLGIFAPTAWNFAGSERNSLISWSSSTASSAPATSAKVVCGISLVISFALDLPNFMMPDPPPCICPMKKKSKKIIEAIGSRETSNVMSRLSLGTRML</sequence>
<reference evidence="2" key="1">
    <citation type="submission" date="2020-05" db="EMBL/GenBank/DDBJ databases">
        <authorList>
            <person name="Chiriac C."/>
            <person name="Salcher M."/>
            <person name="Ghai R."/>
            <person name="Kavagutti S V."/>
        </authorList>
    </citation>
    <scope>NUCLEOTIDE SEQUENCE</scope>
</reference>
<dbReference type="PANTHER" id="PTHR37449:SF1">
    <property type="entry name" value="OS02G0159950 PROTEIN"/>
    <property type="match status" value="1"/>
</dbReference>
<evidence type="ECO:0000313" key="2">
    <source>
        <dbReference type="EMBL" id="CAB5009922.1"/>
    </source>
</evidence>
<dbReference type="EMBL" id="CAFBPA010000150">
    <property type="protein sequence ID" value="CAB5009922.1"/>
    <property type="molecule type" value="Genomic_DNA"/>
</dbReference>
<feature type="region of interest" description="Disordered" evidence="1">
    <location>
        <begin position="64"/>
        <end position="94"/>
    </location>
</feature>
<gene>
    <name evidence="2" type="ORF">UFOPK4043_01008</name>
</gene>
<dbReference type="AlphaFoldDB" id="A0A6J7Q5Y8"/>
<dbReference type="PANTHER" id="PTHR37449">
    <property type="match status" value="1"/>
</dbReference>